<gene>
    <name evidence="2" type="ORF">GCM10025770_39100</name>
</gene>
<keyword evidence="1" id="KW-0732">Signal</keyword>
<accession>A0ABP9R7K0</accession>
<comment type="caution">
    <text evidence="2">The sequence shown here is derived from an EMBL/GenBank/DDBJ whole genome shotgun (WGS) entry which is preliminary data.</text>
</comment>
<name>A0ABP9R7K0_9RHOO</name>
<feature type="chain" id="PRO_5045589879" evidence="1">
    <location>
        <begin position="27"/>
        <end position="153"/>
    </location>
</feature>
<dbReference type="RefSeq" id="WP_345534808.1">
    <property type="nucleotide sequence ID" value="NZ_BAABLD010000017.1"/>
</dbReference>
<evidence type="ECO:0000313" key="3">
    <source>
        <dbReference type="Proteomes" id="UP001500547"/>
    </source>
</evidence>
<reference evidence="3" key="1">
    <citation type="journal article" date="2019" name="Int. J. Syst. Evol. Microbiol.">
        <title>The Global Catalogue of Microorganisms (GCM) 10K type strain sequencing project: providing services to taxonomists for standard genome sequencing and annotation.</title>
        <authorList>
            <consortium name="The Broad Institute Genomics Platform"/>
            <consortium name="The Broad Institute Genome Sequencing Center for Infectious Disease"/>
            <person name="Wu L."/>
            <person name="Ma J."/>
        </authorList>
    </citation>
    <scope>NUCLEOTIDE SEQUENCE [LARGE SCALE GENOMIC DNA]</scope>
    <source>
        <strain evidence="3">JCM 18715</strain>
    </source>
</reference>
<proteinExistence type="predicted"/>
<dbReference type="PROSITE" id="PS51257">
    <property type="entry name" value="PROKAR_LIPOPROTEIN"/>
    <property type="match status" value="1"/>
</dbReference>
<feature type="signal peptide" evidence="1">
    <location>
        <begin position="1"/>
        <end position="26"/>
    </location>
</feature>
<dbReference type="EMBL" id="BAABLD010000017">
    <property type="protein sequence ID" value="GAA5172618.1"/>
    <property type="molecule type" value="Genomic_DNA"/>
</dbReference>
<dbReference type="Proteomes" id="UP001500547">
    <property type="component" value="Unassembled WGS sequence"/>
</dbReference>
<organism evidence="2 3">
    <name type="scientific">Viridibacterium curvum</name>
    <dbReference type="NCBI Taxonomy" id="1101404"/>
    <lineage>
        <taxon>Bacteria</taxon>
        <taxon>Pseudomonadati</taxon>
        <taxon>Pseudomonadota</taxon>
        <taxon>Betaproteobacteria</taxon>
        <taxon>Rhodocyclales</taxon>
        <taxon>Rhodocyclaceae</taxon>
        <taxon>Viridibacterium</taxon>
    </lineage>
</organism>
<protein>
    <submittedName>
        <fullName evidence="2">Glycine zipper 2TM domain-containing protein</fullName>
    </submittedName>
</protein>
<evidence type="ECO:0000313" key="2">
    <source>
        <dbReference type="EMBL" id="GAA5172618.1"/>
    </source>
</evidence>
<sequence>MKRNALILALVTPLALISAGCVSSKAGDVYSRDEARRVMTFREGTLVQVKEVKLEGTKSGVGIGTGAVIGGVAGSGVGQGRGAIVGAVAGAVVGGIAGAVAEEGFTREQALELTVKLDNGESMIIVQGKGEDKFEAGQRVRVVNSGGTMRVTH</sequence>
<keyword evidence="3" id="KW-1185">Reference proteome</keyword>
<evidence type="ECO:0000256" key="1">
    <source>
        <dbReference type="SAM" id="SignalP"/>
    </source>
</evidence>